<evidence type="ECO:0000313" key="6">
    <source>
        <dbReference type="EMBL" id="KAK2579371.1"/>
    </source>
</evidence>
<evidence type="ECO:0000256" key="3">
    <source>
        <dbReference type="ARBA" id="ARBA00022679"/>
    </source>
</evidence>
<protein>
    <recommendedName>
        <fullName evidence="8">UDP-glycosyltransferase</fullName>
    </recommendedName>
</protein>
<evidence type="ECO:0000313" key="7">
    <source>
        <dbReference type="Proteomes" id="UP001258017"/>
    </source>
</evidence>
<proteinExistence type="inferred from homology"/>
<keyword evidence="3" id="KW-0808">Transferase</keyword>
<evidence type="ECO:0000256" key="1">
    <source>
        <dbReference type="ARBA" id="ARBA00009995"/>
    </source>
</evidence>
<evidence type="ECO:0008006" key="8">
    <source>
        <dbReference type="Google" id="ProtNLM"/>
    </source>
</evidence>
<dbReference type="PANTHER" id="PTHR48043">
    <property type="entry name" value="EG:EG0003.4 PROTEIN-RELATED"/>
    <property type="match status" value="1"/>
</dbReference>
<comment type="caution">
    <text evidence="6">The sequence shown here is derived from an EMBL/GenBank/DDBJ whole genome shotgun (WGS) entry which is preliminary data.</text>
</comment>
<sequence length="539" mass="62326">MKFNSGVSLLIVNLILLACRLNSVSGKRILIITPSPAYSHQITYRSLWRELHARGHELVIVTPYPIGDPNLTNYTEIYFDVALEKLNEVDFGVITRRLTLAETRVNVNNLCHFLTEKLLEFPDFRKFYVPESNEKFDAVIVETILSPVFFLLGERFDAPLIGVLSMQLHNIDRYFMGSPILESHLSNWETEGITENPTFWQRLRNFIDTWHYMYNWFYNFLPIQQSLARKYFGDNLPDILEAGKNMSLILSNSHALNLYSRPDVPTVIYYNGGHISKIPPSLPTDLREFLDNATDGFIYMSLGSTVRYNYLSGETISLFADVFSKLPWPVVWKRDDAETVANLSYYPNKVFVSKWLPQQGILAHPNIKLFIYQGGLQSTEEAMHYSVPLLGIPVMFDQEYNVKKIESLGVGQHLPLPNLTEKSFYDAIREIIHNKRYKQKMLEVNSLLKDVPFDTLQNAAWWIEYVIRTKGAPHLQFSEKYKPLYQQYNVDVIAFLLMATNVIIVVLLCLILTISFYVIKLRPSSCVVRLLKKGKEKLH</sequence>
<gene>
    <name evidence="6" type="ORF">KPH14_003236</name>
</gene>
<dbReference type="AlphaFoldDB" id="A0AAD9RGN5"/>
<feature type="signal peptide" evidence="5">
    <location>
        <begin position="1"/>
        <end position="26"/>
    </location>
</feature>
<dbReference type="SUPFAM" id="SSF53756">
    <property type="entry name" value="UDP-Glycosyltransferase/glycogen phosphorylase"/>
    <property type="match status" value="1"/>
</dbReference>
<evidence type="ECO:0000256" key="4">
    <source>
        <dbReference type="SAM" id="Phobius"/>
    </source>
</evidence>
<reference evidence="6" key="1">
    <citation type="submission" date="2021-08" db="EMBL/GenBank/DDBJ databases">
        <authorList>
            <person name="Misof B."/>
            <person name="Oliver O."/>
            <person name="Podsiadlowski L."/>
            <person name="Donath A."/>
            <person name="Peters R."/>
            <person name="Mayer C."/>
            <person name="Rust J."/>
            <person name="Gunkel S."/>
            <person name="Lesny P."/>
            <person name="Martin S."/>
            <person name="Oeyen J.P."/>
            <person name="Petersen M."/>
            <person name="Panagiotis P."/>
            <person name="Wilbrandt J."/>
            <person name="Tanja T."/>
        </authorList>
    </citation>
    <scope>NUCLEOTIDE SEQUENCE</scope>
    <source>
        <strain evidence="6">GBR_01_08_01A</strain>
        <tissue evidence="6">Thorax + abdomen</tissue>
    </source>
</reference>
<dbReference type="Pfam" id="PF00201">
    <property type="entry name" value="UDPGT"/>
    <property type="match status" value="1"/>
</dbReference>
<keyword evidence="7" id="KW-1185">Reference proteome</keyword>
<dbReference type="GO" id="GO:0008194">
    <property type="term" value="F:UDP-glycosyltransferase activity"/>
    <property type="evidence" value="ECO:0007669"/>
    <property type="project" value="InterPro"/>
</dbReference>
<keyword evidence="4" id="KW-0812">Transmembrane</keyword>
<dbReference type="CDD" id="cd03784">
    <property type="entry name" value="GT1_Gtf-like"/>
    <property type="match status" value="1"/>
</dbReference>
<keyword evidence="4" id="KW-1133">Transmembrane helix</keyword>
<evidence type="ECO:0000256" key="5">
    <source>
        <dbReference type="SAM" id="SignalP"/>
    </source>
</evidence>
<dbReference type="PROSITE" id="PS51257">
    <property type="entry name" value="PROKAR_LIPOPROTEIN"/>
    <property type="match status" value="1"/>
</dbReference>
<dbReference type="FunFam" id="3.40.50.2000:FF:000050">
    <property type="entry name" value="UDP-glucuronosyltransferase"/>
    <property type="match status" value="1"/>
</dbReference>
<reference evidence="6" key="2">
    <citation type="journal article" date="2023" name="Commun. Biol.">
        <title>Intrasexual cuticular hydrocarbon dimorphism in a wasp sheds light on hydrocarbon biosynthesis genes in Hymenoptera.</title>
        <authorList>
            <person name="Moris V.C."/>
            <person name="Podsiadlowski L."/>
            <person name="Martin S."/>
            <person name="Oeyen J.P."/>
            <person name="Donath A."/>
            <person name="Petersen M."/>
            <person name="Wilbrandt J."/>
            <person name="Misof B."/>
            <person name="Liedtke D."/>
            <person name="Thamm M."/>
            <person name="Scheiner R."/>
            <person name="Schmitt T."/>
            <person name="Niehuis O."/>
        </authorList>
    </citation>
    <scope>NUCLEOTIDE SEQUENCE</scope>
    <source>
        <strain evidence="6">GBR_01_08_01A</strain>
    </source>
</reference>
<evidence type="ECO:0000256" key="2">
    <source>
        <dbReference type="ARBA" id="ARBA00022676"/>
    </source>
</evidence>
<dbReference type="InterPro" id="IPR050271">
    <property type="entry name" value="UDP-glycosyltransferase"/>
</dbReference>
<keyword evidence="2" id="KW-0328">Glycosyltransferase</keyword>
<feature type="transmembrane region" description="Helical" evidence="4">
    <location>
        <begin position="492"/>
        <end position="519"/>
    </location>
</feature>
<dbReference type="EMBL" id="JAIFRP010000090">
    <property type="protein sequence ID" value="KAK2579371.1"/>
    <property type="molecule type" value="Genomic_DNA"/>
</dbReference>
<organism evidence="6 7">
    <name type="scientific">Odynerus spinipes</name>
    <dbReference type="NCBI Taxonomy" id="1348599"/>
    <lineage>
        <taxon>Eukaryota</taxon>
        <taxon>Metazoa</taxon>
        <taxon>Ecdysozoa</taxon>
        <taxon>Arthropoda</taxon>
        <taxon>Hexapoda</taxon>
        <taxon>Insecta</taxon>
        <taxon>Pterygota</taxon>
        <taxon>Neoptera</taxon>
        <taxon>Endopterygota</taxon>
        <taxon>Hymenoptera</taxon>
        <taxon>Apocrita</taxon>
        <taxon>Aculeata</taxon>
        <taxon>Vespoidea</taxon>
        <taxon>Vespidae</taxon>
        <taxon>Eumeninae</taxon>
        <taxon>Odynerus</taxon>
    </lineage>
</organism>
<feature type="chain" id="PRO_5042284103" description="UDP-glycosyltransferase" evidence="5">
    <location>
        <begin position="27"/>
        <end position="539"/>
    </location>
</feature>
<keyword evidence="5" id="KW-0732">Signal</keyword>
<dbReference type="PANTHER" id="PTHR48043:SF159">
    <property type="entry name" value="EG:EG0003.4 PROTEIN-RELATED"/>
    <property type="match status" value="1"/>
</dbReference>
<accession>A0AAD9RGN5</accession>
<dbReference type="InterPro" id="IPR002213">
    <property type="entry name" value="UDP_glucos_trans"/>
</dbReference>
<dbReference type="Proteomes" id="UP001258017">
    <property type="component" value="Unassembled WGS sequence"/>
</dbReference>
<dbReference type="Gene3D" id="3.40.50.2000">
    <property type="entry name" value="Glycogen Phosphorylase B"/>
    <property type="match status" value="2"/>
</dbReference>
<keyword evidence="4" id="KW-0472">Membrane</keyword>
<name>A0AAD9RGN5_9HYME</name>
<comment type="similarity">
    <text evidence="1">Belongs to the UDP-glycosyltransferase family.</text>
</comment>